<accession>A0A2P2J8S8</accession>
<sequence>MSMSGTVDCNYHSKEQYTYIHTYIYNRTKNNDAAMKTR</sequence>
<name>A0A2P2J8S8_RHIMU</name>
<proteinExistence type="predicted"/>
<organism evidence="1">
    <name type="scientific">Rhizophora mucronata</name>
    <name type="common">Asiatic mangrove</name>
    <dbReference type="NCBI Taxonomy" id="61149"/>
    <lineage>
        <taxon>Eukaryota</taxon>
        <taxon>Viridiplantae</taxon>
        <taxon>Streptophyta</taxon>
        <taxon>Embryophyta</taxon>
        <taxon>Tracheophyta</taxon>
        <taxon>Spermatophyta</taxon>
        <taxon>Magnoliopsida</taxon>
        <taxon>eudicotyledons</taxon>
        <taxon>Gunneridae</taxon>
        <taxon>Pentapetalae</taxon>
        <taxon>rosids</taxon>
        <taxon>fabids</taxon>
        <taxon>Malpighiales</taxon>
        <taxon>Rhizophoraceae</taxon>
        <taxon>Rhizophora</taxon>
    </lineage>
</organism>
<protein>
    <submittedName>
        <fullName evidence="1">Uncharacterized protein</fullName>
    </submittedName>
</protein>
<reference evidence="1" key="1">
    <citation type="submission" date="2018-02" db="EMBL/GenBank/DDBJ databases">
        <title>Rhizophora mucronata_Transcriptome.</title>
        <authorList>
            <person name="Meera S.P."/>
            <person name="Sreeshan A."/>
            <person name="Augustine A."/>
        </authorList>
    </citation>
    <scope>NUCLEOTIDE SEQUENCE</scope>
    <source>
        <tissue evidence="1">Leaf</tissue>
    </source>
</reference>
<dbReference type="AlphaFoldDB" id="A0A2P2J8S8"/>
<evidence type="ECO:0000313" key="1">
    <source>
        <dbReference type="EMBL" id="MBW89880.1"/>
    </source>
</evidence>
<dbReference type="EMBL" id="GGEC01009397">
    <property type="protein sequence ID" value="MBW89880.1"/>
    <property type="molecule type" value="Transcribed_RNA"/>
</dbReference>